<keyword evidence="1" id="KW-0808">Transferase</keyword>
<reference evidence="6 7" key="1">
    <citation type="journal article" date="2016" name="Mol. Biol. Evol.">
        <title>Comparative Genomics of Early-Diverging Mushroom-Forming Fungi Provides Insights into the Origins of Lignocellulose Decay Capabilities.</title>
        <authorList>
            <person name="Nagy L.G."/>
            <person name="Riley R."/>
            <person name="Tritt A."/>
            <person name="Adam C."/>
            <person name="Daum C."/>
            <person name="Floudas D."/>
            <person name="Sun H."/>
            <person name="Yadav J.S."/>
            <person name="Pangilinan J."/>
            <person name="Larsson K.H."/>
            <person name="Matsuura K."/>
            <person name="Barry K."/>
            <person name="Labutti K."/>
            <person name="Kuo R."/>
            <person name="Ohm R.A."/>
            <person name="Bhattacharya S.S."/>
            <person name="Shirouzu T."/>
            <person name="Yoshinaga Y."/>
            <person name="Martin F.M."/>
            <person name="Grigoriev I.V."/>
            <person name="Hibbett D.S."/>
        </authorList>
    </citation>
    <scope>NUCLEOTIDE SEQUENCE [LARGE SCALE GENOMIC DNA]</scope>
    <source>
        <strain evidence="6 7">HHB12029</strain>
    </source>
</reference>
<feature type="domain" description="Protein kinase" evidence="5">
    <location>
        <begin position="1"/>
        <end position="121"/>
    </location>
</feature>
<keyword evidence="7" id="KW-1185">Reference proteome</keyword>
<evidence type="ECO:0000256" key="3">
    <source>
        <dbReference type="ARBA" id="ARBA00022777"/>
    </source>
</evidence>
<dbReference type="GO" id="GO:0004674">
    <property type="term" value="F:protein serine/threonine kinase activity"/>
    <property type="evidence" value="ECO:0007669"/>
    <property type="project" value="TreeGrafter"/>
</dbReference>
<dbReference type="PROSITE" id="PS50011">
    <property type="entry name" value="PROTEIN_KINASE_DOM"/>
    <property type="match status" value="1"/>
</dbReference>
<evidence type="ECO:0000256" key="4">
    <source>
        <dbReference type="ARBA" id="ARBA00022840"/>
    </source>
</evidence>
<dbReference type="EMBL" id="KV426036">
    <property type="protein sequence ID" value="KZV90997.1"/>
    <property type="molecule type" value="Genomic_DNA"/>
</dbReference>
<keyword evidence="3" id="KW-0418">Kinase</keyword>
<keyword evidence="2" id="KW-0547">Nucleotide-binding</keyword>
<dbReference type="GO" id="GO:0005524">
    <property type="term" value="F:ATP binding"/>
    <property type="evidence" value="ECO:0007669"/>
    <property type="project" value="UniProtKB-KW"/>
</dbReference>
<dbReference type="PANTHER" id="PTHR44329">
    <property type="entry name" value="SERINE/THREONINE-PROTEIN KINASE TNNI3K-RELATED"/>
    <property type="match status" value="1"/>
</dbReference>
<proteinExistence type="predicted"/>
<dbReference type="SUPFAM" id="SSF56112">
    <property type="entry name" value="Protein kinase-like (PK-like)"/>
    <property type="match status" value="2"/>
</dbReference>
<protein>
    <recommendedName>
        <fullName evidence="5">Protein kinase domain-containing protein</fullName>
    </recommendedName>
</protein>
<name>A0A165GTP7_EXIGL</name>
<gene>
    <name evidence="6" type="ORF">EXIGLDRAFT_770267</name>
</gene>
<evidence type="ECO:0000256" key="2">
    <source>
        <dbReference type="ARBA" id="ARBA00022741"/>
    </source>
</evidence>
<dbReference type="InterPro" id="IPR000719">
    <property type="entry name" value="Prot_kinase_dom"/>
</dbReference>
<evidence type="ECO:0000259" key="5">
    <source>
        <dbReference type="PROSITE" id="PS50011"/>
    </source>
</evidence>
<evidence type="ECO:0000256" key="1">
    <source>
        <dbReference type="ARBA" id="ARBA00022679"/>
    </source>
</evidence>
<organism evidence="6 7">
    <name type="scientific">Exidia glandulosa HHB12029</name>
    <dbReference type="NCBI Taxonomy" id="1314781"/>
    <lineage>
        <taxon>Eukaryota</taxon>
        <taxon>Fungi</taxon>
        <taxon>Dikarya</taxon>
        <taxon>Basidiomycota</taxon>
        <taxon>Agaricomycotina</taxon>
        <taxon>Agaricomycetes</taxon>
        <taxon>Auriculariales</taxon>
        <taxon>Exidiaceae</taxon>
        <taxon>Exidia</taxon>
    </lineage>
</organism>
<dbReference type="PANTHER" id="PTHR44329:SF288">
    <property type="entry name" value="MITOGEN-ACTIVATED PROTEIN KINASE KINASE KINASE 20"/>
    <property type="match status" value="1"/>
</dbReference>
<evidence type="ECO:0000313" key="7">
    <source>
        <dbReference type="Proteomes" id="UP000077266"/>
    </source>
</evidence>
<dbReference type="InParanoid" id="A0A165GTP7"/>
<dbReference type="Proteomes" id="UP000077266">
    <property type="component" value="Unassembled WGS sequence"/>
</dbReference>
<dbReference type="OrthoDB" id="1924919at2759"/>
<dbReference type="InterPro" id="IPR051681">
    <property type="entry name" value="Ser/Thr_Kinases-Pseudokinases"/>
</dbReference>
<evidence type="ECO:0000313" key="6">
    <source>
        <dbReference type="EMBL" id="KZV90997.1"/>
    </source>
</evidence>
<keyword evidence="4" id="KW-0067">ATP-binding</keyword>
<sequence length="396" mass="44575">MSPELHERYVCIPEVITASGKRVERKRGGPQSKTKENNIWAIGMLIFHMFSGTIPWGTDMDVLEIVARHKEGQRPRCEGKRSLERGLNFSLWRLALDCLLPLPRHRPSIQSVQASLRTPTLALSVAPAQLQRTVLEEVPDLSHEVKAVSAAPTGFSGTGRLSHMAHWAPCEINPLVRKVCLSRKDDTHLVNSDGWSTELLREILPWRRVRHNNLVPLLGICKMDTRWYAVSPYWENTYHTWRRDNEGRTPFRERLLIILRDVASALQFLHDQAPLPIVHGGVRVDNLYIPPMPTLDSDEDTLCACLGDFRQMRHVGTTETEPLRQDLIDFAAMYRELLGTCYRFPGDGPSDKPRVSAINKVYIGCVRGNVSASGLLDLLSGLVAEAQRGGLGQSDE</sequence>
<dbReference type="Gene3D" id="1.10.510.10">
    <property type="entry name" value="Transferase(Phosphotransferase) domain 1"/>
    <property type="match status" value="2"/>
</dbReference>
<dbReference type="InterPro" id="IPR011009">
    <property type="entry name" value="Kinase-like_dom_sf"/>
</dbReference>
<dbReference type="AlphaFoldDB" id="A0A165GTP7"/>
<accession>A0A165GTP7</accession>